<keyword evidence="4" id="KW-0808">Transferase</keyword>
<dbReference type="PANTHER" id="PTHR36109:SF2">
    <property type="entry name" value="MEMBRANE PROTEIN"/>
    <property type="match status" value="1"/>
</dbReference>
<dbReference type="PANTHER" id="PTHR36109">
    <property type="entry name" value="MEMBRANE PROTEIN-RELATED"/>
    <property type="match status" value="1"/>
</dbReference>
<feature type="region of interest" description="Disordered" evidence="1">
    <location>
        <begin position="498"/>
        <end position="520"/>
    </location>
</feature>
<evidence type="ECO:0000259" key="3">
    <source>
        <dbReference type="Pfam" id="PF11181"/>
    </source>
</evidence>
<keyword evidence="4" id="KW-0418">Kinase</keyword>
<feature type="transmembrane region" description="Helical" evidence="2">
    <location>
        <begin position="407"/>
        <end position="440"/>
    </location>
</feature>
<evidence type="ECO:0000313" key="5">
    <source>
        <dbReference type="Proteomes" id="UP000662314"/>
    </source>
</evidence>
<feature type="transmembrane region" description="Helical" evidence="2">
    <location>
        <begin position="97"/>
        <end position="130"/>
    </location>
</feature>
<dbReference type="Proteomes" id="UP000662314">
    <property type="component" value="Unassembled WGS sequence"/>
</dbReference>
<evidence type="ECO:0000256" key="2">
    <source>
        <dbReference type="SAM" id="Phobius"/>
    </source>
</evidence>
<feature type="transmembrane region" description="Helical" evidence="2">
    <location>
        <begin position="380"/>
        <end position="401"/>
    </location>
</feature>
<dbReference type="Pfam" id="PF11181">
    <property type="entry name" value="YflT"/>
    <property type="match status" value="1"/>
</dbReference>
<gene>
    <name evidence="4" type="ORF">I8752_30945</name>
</gene>
<keyword evidence="2" id="KW-0472">Membrane</keyword>
<keyword evidence="5" id="KW-1185">Reference proteome</keyword>
<evidence type="ECO:0000313" key="4">
    <source>
        <dbReference type="EMBL" id="MBH8577307.1"/>
    </source>
</evidence>
<proteinExistence type="predicted"/>
<dbReference type="EMBL" id="JAECZA010000280">
    <property type="protein sequence ID" value="MBH8577307.1"/>
    <property type="molecule type" value="Genomic_DNA"/>
</dbReference>
<comment type="caution">
    <text evidence="4">The sequence shown here is derived from an EMBL/GenBank/DDBJ whole genome shotgun (WGS) entry which is preliminary data.</text>
</comment>
<dbReference type="InterPro" id="IPR025889">
    <property type="entry name" value="GSP17M-like_dom"/>
</dbReference>
<dbReference type="RefSeq" id="WP_214436004.1">
    <property type="nucleotide sequence ID" value="NZ_CAWPUQ010000214.1"/>
</dbReference>
<keyword evidence="2" id="KW-1133">Transmembrane helix</keyword>
<feature type="domain" description="General stress protein 17M-like" evidence="3">
    <location>
        <begin position="10"/>
        <end position="75"/>
    </location>
</feature>
<dbReference type="InterPro" id="IPR052948">
    <property type="entry name" value="Low_temp-induced_all0457"/>
</dbReference>
<accession>A0A8J7IQV1</accession>
<dbReference type="GO" id="GO:0016301">
    <property type="term" value="F:kinase activity"/>
    <property type="evidence" value="ECO:0007669"/>
    <property type="project" value="UniProtKB-KW"/>
</dbReference>
<organism evidence="4 5">
    <name type="scientific">Dendronalium phyllosphericum CENA369</name>
    <dbReference type="NCBI Taxonomy" id="1725256"/>
    <lineage>
        <taxon>Bacteria</taxon>
        <taxon>Bacillati</taxon>
        <taxon>Cyanobacteriota</taxon>
        <taxon>Cyanophyceae</taxon>
        <taxon>Nostocales</taxon>
        <taxon>Nostocaceae</taxon>
        <taxon>Dendronalium</taxon>
        <taxon>Dendronalium phyllosphericum</taxon>
    </lineage>
</organism>
<name>A0A8J7IQV1_9NOST</name>
<keyword evidence="2" id="KW-0812">Transmembrane</keyword>
<dbReference type="AlphaFoldDB" id="A0A8J7IQV1"/>
<evidence type="ECO:0000256" key="1">
    <source>
        <dbReference type="SAM" id="MobiDB-lite"/>
    </source>
</evidence>
<feature type="transmembrane region" description="Helical" evidence="2">
    <location>
        <begin position="66"/>
        <end position="91"/>
    </location>
</feature>
<protein>
    <submittedName>
        <fullName evidence="4">Histidine kinase</fullName>
    </submittedName>
</protein>
<reference evidence="4 5" key="1">
    <citation type="journal article" date="2021" name="Int. J. Syst. Evol. Microbiol.">
        <title>Amazonocrinis nigriterrae gen. nov., sp. nov., Atlanticothrix silvestris gen. nov., sp. nov. and Dendronalium phyllosphericum gen. nov., sp. nov., nostocacean cyanobacteria from Brazilian environments.</title>
        <authorList>
            <person name="Alvarenga D.O."/>
            <person name="Andreote A.P.D."/>
            <person name="Branco L.H.Z."/>
            <person name="Delbaje E."/>
            <person name="Cruz R.B."/>
            <person name="Varani A.M."/>
            <person name="Fiore M.F."/>
        </authorList>
    </citation>
    <scope>NUCLEOTIDE SEQUENCE [LARGE SCALE GENOMIC DNA]</scope>
    <source>
        <strain evidence="4 5">CENA369</strain>
    </source>
</reference>
<sequence length="532" mass="55750">MVVGVRRRAIGVFSNRSDVEKALHELRSSGFSMDRISVIARDTDSRDNIAGAPVQERVGDKADEGATVGAVSGGVLGGLTGLLVGLGTLAIPGIGPIMLAGAAATTLATTLAGAGIGAAAGSLIGALIGLGIPEERARVYNERVERGHYLVIVDGTDAEIATAEAIFNRYGVEEFGVYDNPNSEYPTGDFTNQDVTSSKHAIGYFSHLQDAEAAIKDLRNAGFPLSQISLIHREPLQRESFVGVNVSNRFDPTRWGLPDSRTHFYNERINQGDYIVAVSGTDVDIQRAAAILSRHGIQQWQIYSPGEGDRITTSHTTKRAIGAFPHRRDAEAALGELRDAGFPLTQVSLIGKDTDGINTTDLNRNVGTGNKADEGAKAGAATGGALGGLGGLLVGLGALAIPGIGPVIAGGALATALATTVAGGAIGAAAGGIVGGLVGLGIPEDRARVYNDRLQKGDYLVIIDGTEAEIHHAEAILKRRGIQEYAIYDANDINREHRQGIDYPDRTTPVYSGTGDREDPSVVIVDRRDPKI</sequence>